<evidence type="ECO:0000256" key="1">
    <source>
        <dbReference type="ARBA" id="ARBA00022801"/>
    </source>
</evidence>
<dbReference type="AlphaFoldDB" id="A0A9P4XZQ0"/>
<dbReference type="PANTHER" id="PTHR33630">
    <property type="entry name" value="CUTINASE RV1984C-RELATED-RELATED"/>
    <property type="match status" value="1"/>
</dbReference>
<dbReference type="SUPFAM" id="SSF53474">
    <property type="entry name" value="alpha/beta-Hydrolases"/>
    <property type="match status" value="1"/>
</dbReference>
<dbReference type="Gene3D" id="3.40.50.1820">
    <property type="entry name" value="alpha/beta hydrolase"/>
    <property type="match status" value="1"/>
</dbReference>
<dbReference type="InterPro" id="IPR000675">
    <property type="entry name" value="Cutinase/axe"/>
</dbReference>
<evidence type="ECO:0000313" key="3">
    <source>
        <dbReference type="EMBL" id="KAF3764319.1"/>
    </source>
</evidence>
<dbReference type="GeneID" id="63835578"/>
<evidence type="ECO:0000256" key="2">
    <source>
        <dbReference type="ARBA" id="ARBA00023157"/>
    </source>
</evidence>
<keyword evidence="1" id="KW-0378">Hydrolase</keyword>
<evidence type="ECO:0000313" key="4">
    <source>
        <dbReference type="Proteomes" id="UP000803844"/>
    </source>
</evidence>
<feature type="non-terminal residue" evidence="3">
    <location>
        <position position="230"/>
    </location>
</feature>
<dbReference type="PANTHER" id="PTHR33630:SF9">
    <property type="entry name" value="CUTINASE 4"/>
    <property type="match status" value="1"/>
</dbReference>
<protein>
    <submittedName>
        <fullName evidence="3">Family 5 carbohydrate esterase</fullName>
    </submittedName>
</protein>
<dbReference type="Pfam" id="PF01083">
    <property type="entry name" value="Cutinase"/>
    <property type="match status" value="1"/>
</dbReference>
<proteinExistence type="predicted"/>
<dbReference type="OrthoDB" id="2586582at2759"/>
<dbReference type="InterPro" id="IPR029058">
    <property type="entry name" value="AB_hydrolase_fold"/>
</dbReference>
<organism evidence="3 4">
    <name type="scientific">Cryphonectria parasitica (strain ATCC 38755 / EP155)</name>
    <dbReference type="NCBI Taxonomy" id="660469"/>
    <lineage>
        <taxon>Eukaryota</taxon>
        <taxon>Fungi</taxon>
        <taxon>Dikarya</taxon>
        <taxon>Ascomycota</taxon>
        <taxon>Pezizomycotina</taxon>
        <taxon>Sordariomycetes</taxon>
        <taxon>Sordariomycetidae</taxon>
        <taxon>Diaporthales</taxon>
        <taxon>Cryphonectriaceae</taxon>
        <taxon>Cryphonectria-Endothia species complex</taxon>
        <taxon>Cryphonectria</taxon>
    </lineage>
</organism>
<dbReference type="GO" id="GO:0052689">
    <property type="term" value="F:carboxylic ester hydrolase activity"/>
    <property type="evidence" value="ECO:0007669"/>
    <property type="project" value="UniProtKB-ARBA"/>
</dbReference>
<gene>
    <name evidence="3" type="ORF">M406DRAFT_28165</name>
</gene>
<feature type="non-terminal residue" evidence="3">
    <location>
        <position position="1"/>
    </location>
</feature>
<dbReference type="RefSeq" id="XP_040775280.1">
    <property type="nucleotide sequence ID" value="XM_040918449.1"/>
</dbReference>
<accession>A0A9P4XZQ0</accession>
<keyword evidence="2" id="KW-1015">Disulfide bond</keyword>
<dbReference type="Proteomes" id="UP000803844">
    <property type="component" value="Unassembled WGS sequence"/>
</dbReference>
<sequence length="230" mass="23641">VLAGVIATATAQNSTTNNTACVTGNAVHMIVARASLEPPGTGIIGEVATQVQQQFPGSDIVPVVYPATLDNYPSSENDGVVAMTQLVTDYAARCPDSKIVLMGYSQGAQVTADVLCGRTDGPYFNTTQPLASSISSQVTAAVLMGDPSKSTNETFLAGTSTKNGIFPREVPAGCDPVADRMVSYCNANDTYCDSGSSLDVHLSYVQDNGTSAVNFIVDQINAGAGGSNGT</sequence>
<comment type="caution">
    <text evidence="3">The sequence shown here is derived from an EMBL/GenBank/DDBJ whole genome shotgun (WGS) entry which is preliminary data.</text>
</comment>
<dbReference type="EMBL" id="MU032348">
    <property type="protein sequence ID" value="KAF3764319.1"/>
    <property type="molecule type" value="Genomic_DNA"/>
</dbReference>
<dbReference type="SMART" id="SM01110">
    <property type="entry name" value="Cutinase"/>
    <property type="match status" value="1"/>
</dbReference>
<keyword evidence="4" id="KW-1185">Reference proteome</keyword>
<name>A0A9P4XZQ0_CRYP1</name>
<reference evidence="3" key="1">
    <citation type="journal article" date="2020" name="Phytopathology">
        <title>Genome sequence of the chestnut blight fungus Cryphonectria parasitica EP155: A fundamental resource for an archetypical invasive plant pathogen.</title>
        <authorList>
            <person name="Crouch J.A."/>
            <person name="Dawe A."/>
            <person name="Aerts A."/>
            <person name="Barry K."/>
            <person name="Churchill A.C.L."/>
            <person name="Grimwood J."/>
            <person name="Hillman B."/>
            <person name="Milgroom M.G."/>
            <person name="Pangilinan J."/>
            <person name="Smith M."/>
            <person name="Salamov A."/>
            <person name="Schmutz J."/>
            <person name="Yadav J."/>
            <person name="Grigoriev I.V."/>
            <person name="Nuss D."/>
        </authorList>
    </citation>
    <scope>NUCLEOTIDE SEQUENCE</scope>
    <source>
        <strain evidence="3">EP155</strain>
    </source>
</reference>